<evidence type="ECO:0000256" key="1">
    <source>
        <dbReference type="ARBA" id="ARBA00004496"/>
    </source>
</evidence>
<name>A0A4R7ZBM4_9FIRM</name>
<sequence>MKTKIFTTAEIKEIKDYIYKGKVIAFPTDTVFGVGVRYGNPDALEALKQAKDRDRDKPIPTMVKDLQQIKAIANVDWKMDALYKHFMPGALTVIVNKKEEIPAYVSDGKPTIAIRIPDDAFVLDMLEEGPMLVTSANMSGQTPGKDETEVLQQLDGRIDAIVIGQAKENVASTIVDLTGEEVRVVREGKYSLAQIQAVLQEEQK</sequence>
<keyword evidence="6" id="KW-0819">tRNA processing</keyword>
<dbReference type="Gene3D" id="3.90.870.10">
    <property type="entry name" value="DHBP synthase"/>
    <property type="match status" value="1"/>
</dbReference>
<protein>
    <recommendedName>
        <fullName evidence="10">L-threonylcarbamoyladenylate synthase</fullName>
        <ecNumber evidence="3">2.7.7.87</ecNumber>
    </recommendedName>
    <alternativeName>
        <fullName evidence="10">L-threonylcarbamoyladenylate synthase</fullName>
    </alternativeName>
</protein>
<comment type="subcellular location">
    <subcellularLocation>
        <location evidence="1">Cytoplasm</location>
    </subcellularLocation>
</comment>
<gene>
    <name evidence="13" type="ORF">EDD63_14011</name>
</gene>
<evidence type="ECO:0000256" key="6">
    <source>
        <dbReference type="ARBA" id="ARBA00022694"/>
    </source>
</evidence>
<keyword evidence="5" id="KW-0808">Transferase</keyword>
<dbReference type="Pfam" id="PF01300">
    <property type="entry name" value="Sua5_yciO_yrdC"/>
    <property type="match status" value="1"/>
</dbReference>
<comment type="caution">
    <text evidence="13">The sequence shown here is derived from an EMBL/GenBank/DDBJ whole genome shotgun (WGS) entry which is preliminary data.</text>
</comment>
<dbReference type="InterPro" id="IPR050156">
    <property type="entry name" value="TC-AMP_synthase_SUA5"/>
</dbReference>
<accession>A0A4R7ZBM4</accession>
<dbReference type="EMBL" id="SODD01000040">
    <property type="protein sequence ID" value="TDW14542.1"/>
    <property type="molecule type" value="Genomic_DNA"/>
</dbReference>
<evidence type="ECO:0000256" key="7">
    <source>
        <dbReference type="ARBA" id="ARBA00022695"/>
    </source>
</evidence>
<dbReference type="PROSITE" id="PS51163">
    <property type="entry name" value="YRDC"/>
    <property type="match status" value="1"/>
</dbReference>
<evidence type="ECO:0000256" key="5">
    <source>
        <dbReference type="ARBA" id="ARBA00022679"/>
    </source>
</evidence>
<comment type="catalytic activity">
    <reaction evidence="11">
        <text>L-threonine + hydrogencarbonate + ATP = L-threonylcarbamoyladenylate + diphosphate + H2O</text>
        <dbReference type="Rhea" id="RHEA:36407"/>
        <dbReference type="ChEBI" id="CHEBI:15377"/>
        <dbReference type="ChEBI" id="CHEBI:17544"/>
        <dbReference type="ChEBI" id="CHEBI:30616"/>
        <dbReference type="ChEBI" id="CHEBI:33019"/>
        <dbReference type="ChEBI" id="CHEBI:57926"/>
        <dbReference type="ChEBI" id="CHEBI:73682"/>
        <dbReference type="EC" id="2.7.7.87"/>
    </reaction>
</comment>
<dbReference type="Proteomes" id="UP000294743">
    <property type="component" value="Unassembled WGS sequence"/>
</dbReference>
<dbReference type="NCBIfam" id="TIGR00057">
    <property type="entry name" value="L-threonylcarbamoyladenylate synthase"/>
    <property type="match status" value="1"/>
</dbReference>
<keyword evidence="14" id="KW-1185">Reference proteome</keyword>
<evidence type="ECO:0000259" key="12">
    <source>
        <dbReference type="PROSITE" id="PS51163"/>
    </source>
</evidence>
<feature type="domain" description="YrdC-like" evidence="12">
    <location>
        <begin position="8"/>
        <end position="190"/>
    </location>
</feature>
<dbReference type="AlphaFoldDB" id="A0A4R7ZBM4"/>
<dbReference type="InterPro" id="IPR017945">
    <property type="entry name" value="DHBP_synth_RibB-like_a/b_dom"/>
</dbReference>
<evidence type="ECO:0000256" key="4">
    <source>
        <dbReference type="ARBA" id="ARBA00022490"/>
    </source>
</evidence>
<evidence type="ECO:0000256" key="9">
    <source>
        <dbReference type="ARBA" id="ARBA00022840"/>
    </source>
</evidence>
<dbReference type="PANTHER" id="PTHR17490:SF16">
    <property type="entry name" value="THREONYLCARBAMOYL-AMP SYNTHASE"/>
    <property type="match status" value="1"/>
</dbReference>
<dbReference type="GO" id="GO:0006450">
    <property type="term" value="P:regulation of translational fidelity"/>
    <property type="evidence" value="ECO:0007669"/>
    <property type="project" value="TreeGrafter"/>
</dbReference>
<evidence type="ECO:0000256" key="8">
    <source>
        <dbReference type="ARBA" id="ARBA00022741"/>
    </source>
</evidence>
<keyword evidence="7" id="KW-0548">Nucleotidyltransferase</keyword>
<evidence type="ECO:0000256" key="11">
    <source>
        <dbReference type="ARBA" id="ARBA00048366"/>
    </source>
</evidence>
<dbReference type="GO" id="GO:0008033">
    <property type="term" value="P:tRNA processing"/>
    <property type="evidence" value="ECO:0007669"/>
    <property type="project" value="UniProtKB-KW"/>
</dbReference>
<dbReference type="SUPFAM" id="SSF55821">
    <property type="entry name" value="YrdC/RibB"/>
    <property type="match status" value="1"/>
</dbReference>
<evidence type="ECO:0000313" key="13">
    <source>
        <dbReference type="EMBL" id="TDW14542.1"/>
    </source>
</evidence>
<proteinExistence type="inferred from homology"/>
<dbReference type="PANTHER" id="PTHR17490">
    <property type="entry name" value="SUA5"/>
    <property type="match status" value="1"/>
</dbReference>
<evidence type="ECO:0000256" key="3">
    <source>
        <dbReference type="ARBA" id="ARBA00012584"/>
    </source>
</evidence>
<dbReference type="InterPro" id="IPR006070">
    <property type="entry name" value="Sua5-like_dom"/>
</dbReference>
<dbReference type="GO" id="GO:0000049">
    <property type="term" value="F:tRNA binding"/>
    <property type="evidence" value="ECO:0007669"/>
    <property type="project" value="TreeGrafter"/>
</dbReference>
<comment type="similarity">
    <text evidence="2">Belongs to the SUA5 family.</text>
</comment>
<dbReference type="GO" id="GO:0005737">
    <property type="term" value="C:cytoplasm"/>
    <property type="evidence" value="ECO:0007669"/>
    <property type="project" value="UniProtKB-SubCell"/>
</dbReference>
<dbReference type="RefSeq" id="WP_134170761.1">
    <property type="nucleotide sequence ID" value="NZ_SODD01000040.1"/>
</dbReference>
<keyword evidence="9" id="KW-0067">ATP-binding</keyword>
<evidence type="ECO:0000313" key="14">
    <source>
        <dbReference type="Proteomes" id="UP000294743"/>
    </source>
</evidence>
<keyword evidence="8" id="KW-0547">Nucleotide-binding</keyword>
<dbReference type="GO" id="GO:0003725">
    <property type="term" value="F:double-stranded RNA binding"/>
    <property type="evidence" value="ECO:0007669"/>
    <property type="project" value="InterPro"/>
</dbReference>
<reference evidence="13 14" key="1">
    <citation type="submission" date="2019-03" db="EMBL/GenBank/DDBJ databases">
        <title>Genomic Encyclopedia of Type Strains, Phase IV (KMG-IV): sequencing the most valuable type-strain genomes for metagenomic binning, comparative biology and taxonomic classification.</title>
        <authorList>
            <person name="Goeker M."/>
        </authorList>
    </citation>
    <scope>NUCLEOTIDE SEQUENCE [LARGE SCALE GENOMIC DNA]</scope>
    <source>
        <strain evidence="13 14">DSM 28867</strain>
    </source>
</reference>
<organism evidence="13 14">
    <name type="scientific">Breznakia blatticola</name>
    <dbReference type="NCBI Taxonomy" id="1754012"/>
    <lineage>
        <taxon>Bacteria</taxon>
        <taxon>Bacillati</taxon>
        <taxon>Bacillota</taxon>
        <taxon>Erysipelotrichia</taxon>
        <taxon>Erysipelotrichales</taxon>
        <taxon>Erysipelotrichaceae</taxon>
        <taxon>Breznakia</taxon>
    </lineage>
</organism>
<keyword evidence="4" id="KW-0963">Cytoplasm</keyword>
<dbReference type="EC" id="2.7.7.87" evidence="3"/>
<evidence type="ECO:0000256" key="2">
    <source>
        <dbReference type="ARBA" id="ARBA00007663"/>
    </source>
</evidence>
<dbReference type="OrthoDB" id="9814580at2"/>
<evidence type="ECO:0000256" key="10">
    <source>
        <dbReference type="ARBA" id="ARBA00029774"/>
    </source>
</evidence>
<dbReference type="GO" id="GO:0005524">
    <property type="term" value="F:ATP binding"/>
    <property type="evidence" value="ECO:0007669"/>
    <property type="project" value="UniProtKB-KW"/>
</dbReference>
<dbReference type="GO" id="GO:0061710">
    <property type="term" value="F:L-threonylcarbamoyladenylate synthase"/>
    <property type="evidence" value="ECO:0007669"/>
    <property type="project" value="UniProtKB-EC"/>
</dbReference>